<protein>
    <recommendedName>
        <fullName evidence="3">Transposase</fullName>
    </recommendedName>
</protein>
<dbReference type="EMBL" id="UGHH01000002">
    <property type="protein sequence ID" value="STO64299.1"/>
    <property type="molecule type" value="Genomic_DNA"/>
</dbReference>
<name>A0A377I1S4_HAEPH</name>
<dbReference type="Proteomes" id="UP000254867">
    <property type="component" value="Unassembled WGS sequence"/>
</dbReference>
<dbReference type="AlphaFoldDB" id="A0A377I1S4"/>
<dbReference type="RefSeq" id="WP_119222754.1">
    <property type="nucleotide sequence ID" value="NZ_UGHH01000002.1"/>
</dbReference>
<organism evidence="1 2">
    <name type="scientific">Haemophilus parahaemolyticus</name>
    <dbReference type="NCBI Taxonomy" id="735"/>
    <lineage>
        <taxon>Bacteria</taxon>
        <taxon>Pseudomonadati</taxon>
        <taxon>Pseudomonadota</taxon>
        <taxon>Gammaproteobacteria</taxon>
        <taxon>Pasteurellales</taxon>
        <taxon>Pasteurellaceae</taxon>
        <taxon>Haemophilus</taxon>
    </lineage>
</organism>
<sequence length="69" mass="8284">MASERFKFSDEHIDFIRLHWDKKPSVLVKLFHQKFGLLKHRQVLSKLKRRLGIPKIAHSRILRLLVAQK</sequence>
<accession>A0A377I1S4</accession>
<proteinExistence type="predicted"/>
<evidence type="ECO:0000313" key="1">
    <source>
        <dbReference type="EMBL" id="STO64299.1"/>
    </source>
</evidence>
<evidence type="ECO:0008006" key="3">
    <source>
        <dbReference type="Google" id="ProtNLM"/>
    </source>
</evidence>
<gene>
    <name evidence="1" type="ORF">NCTC10794_01362</name>
</gene>
<evidence type="ECO:0000313" key="2">
    <source>
        <dbReference type="Proteomes" id="UP000254867"/>
    </source>
</evidence>
<reference evidence="1 2" key="1">
    <citation type="submission" date="2018-06" db="EMBL/GenBank/DDBJ databases">
        <authorList>
            <consortium name="Pathogen Informatics"/>
            <person name="Doyle S."/>
        </authorList>
    </citation>
    <scope>NUCLEOTIDE SEQUENCE [LARGE SCALE GENOMIC DNA]</scope>
    <source>
        <strain evidence="1 2">NCTC10794</strain>
    </source>
</reference>